<dbReference type="PROSITE" id="PS50865">
    <property type="entry name" value="ZF_MYND_2"/>
    <property type="match status" value="1"/>
</dbReference>
<dbReference type="InterPro" id="IPR011989">
    <property type="entry name" value="ARM-like"/>
</dbReference>
<dbReference type="InterPro" id="IPR002893">
    <property type="entry name" value="Znf_MYND"/>
</dbReference>
<evidence type="ECO:0000256" key="1">
    <source>
        <dbReference type="ARBA" id="ARBA00022723"/>
    </source>
</evidence>
<organism evidence="6 7">
    <name type="scientific">Sistotremastrum suecicum HHB10207 ss-3</name>
    <dbReference type="NCBI Taxonomy" id="1314776"/>
    <lineage>
        <taxon>Eukaryota</taxon>
        <taxon>Fungi</taxon>
        <taxon>Dikarya</taxon>
        <taxon>Basidiomycota</taxon>
        <taxon>Agaricomycotina</taxon>
        <taxon>Agaricomycetes</taxon>
        <taxon>Sistotremastrales</taxon>
        <taxon>Sistotremastraceae</taxon>
        <taxon>Sistotremastrum</taxon>
    </lineage>
</organism>
<evidence type="ECO:0000256" key="4">
    <source>
        <dbReference type="PROSITE-ProRule" id="PRU00134"/>
    </source>
</evidence>
<evidence type="ECO:0000256" key="3">
    <source>
        <dbReference type="ARBA" id="ARBA00022833"/>
    </source>
</evidence>
<dbReference type="Gene3D" id="6.10.140.2220">
    <property type="match status" value="1"/>
</dbReference>
<dbReference type="STRING" id="1314776.A0A166CWE6"/>
<dbReference type="Pfam" id="PF01753">
    <property type="entry name" value="zf-MYND"/>
    <property type="match status" value="1"/>
</dbReference>
<dbReference type="EMBL" id="KV428074">
    <property type="protein sequence ID" value="KZT37891.1"/>
    <property type="molecule type" value="Genomic_DNA"/>
</dbReference>
<reference evidence="6 7" key="1">
    <citation type="journal article" date="2016" name="Mol. Biol. Evol.">
        <title>Comparative Genomics of Early-Diverging Mushroom-Forming Fungi Provides Insights into the Origins of Lignocellulose Decay Capabilities.</title>
        <authorList>
            <person name="Nagy L.G."/>
            <person name="Riley R."/>
            <person name="Tritt A."/>
            <person name="Adam C."/>
            <person name="Daum C."/>
            <person name="Floudas D."/>
            <person name="Sun H."/>
            <person name="Yadav J.S."/>
            <person name="Pangilinan J."/>
            <person name="Larsson K.H."/>
            <person name="Matsuura K."/>
            <person name="Barry K."/>
            <person name="Labutti K."/>
            <person name="Kuo R."/>
            <person name="Ohm R.A."/>
            <person name="Bhattacharya S.S."/>
            <person name="Shirouzu T."/>
            <person name="Yoshinaga Y."/>
            <person name="Martin F.M."/>
            <person name="Grigoriev I.V."/>
            <person name="Hibbett D.S."/>
        </authorList>
    </citation>
    <scope>NUCLEOTIDE SEQUENCE [LARGE SCALE GENOMIC DNA]</scope>
    <source>
        <strain evidence="6 7">HHB10207 ss-3</strain>
    </source>
</reference>
<protein>
    <recommendedName>
        <fullName evidence="5">MYND-type domain-containing protein</fullName>
    </recommendedName>
</protein>
<accession>A0A166CWE6</accession>
<dbReference type="Gene3D" id="1.25.10.10">
    <property type="entry name" value="Leucine-rich Repeat Variant"/>
    <property type="match status" value="1"/>
</dbReference>
<dbReference type="AlphaFoldDB" id="A0A166CWE6"/>
<keyword evidence="3" id="KW-0862">Zinc</keyword>
<sequence>MTELERKCQRVGVEDWETLGDIVSRHLKISISTPRDAQRILKKRLGAEVIRKLVRCSQNHRSEQVYCGILACIRNITADSMLAQEIYKQNLQDFVFRCLDRPRDSKIRRMSILALLDLVSRLPELRPSLELTIKAFPVLVNAISDHLIPETQNDSDMLCAILSTLQGSFSRLSTYETITHRIISADVIETFRIPSLAKMLVDLLDDSKFSLPLAWTSLQLISVSLSWTPYYDSRAIRSIPNIKGVTLFVALTFTSSVSLRCIGFLGLLNHRSREYSRDCQEVRFCTPQLVLSIHPIAGPEEMMRSPNKELRDEPAASNEEKLEYYDLMAKIFNDTLQKTRHAIPPPDWYGDAMRVVEFALHGPRCNDESYNFPSERIFRSSRFCEPEEVIHMIRALKDHGKNPEAGILNLSLNFYGIGAMVHDEDDPAETRAAYLVSRFEVDKGLARWPNHCFFYYAMIKGQSGSNYLDWAAQGLQCSDCTPYLEGQIHYEKSLNLFSMGVRQVSSFLDEPRWWSKGVSALKQAEESISRALVCLEPGCAQERMMIVLRFMTNLLTASAPNLDDIYCEESKEALATLRAKKFAEHSELRAAVGDLIRFRSKASQDWSSLISKTEKLEHVLAEAQKVRNFKEDDVWDPSGLQPSSSGLDRTGRIYNADLPRCAWCERASMGLKLCTRCGKAKYCDKTCQQFHWKEAHKKECRSPEDLGVEGSSSRLEVSASLILVWNLPLAIVDV</sequence>
<keyword evidence="7" id="KW-1185">Reference proteome</keyword>
<name>A0A166CWE6_9AGAM</name>
<evidence type="ECO:0000256" key="2">
    <source>
        <dbReference type="ARBA" id="ARBA00022771"/>
    </source>
</evidence>
<gene>
    <name evidence="6" type="ORF">SISSUDRAFT_1047847</name>
</gene>
<dbReference type="InterPro" id="IPR016024">
    <property type="entry name" value="ARM-type_fold"/>
</dbReference>
<dbReference type="SUPFAM" id="SSF48371">
    <property type="entry name" value="ARM repeat"/>
    <property type="match status" value="1"/>
</dbReference>
<keyword evidence="2 4" id="KW-0863">Zinc-finger</keyword>
<evidence type="ECO:0000313" key="6">
    <source>
        <dbReference type="EMBL" id="KZT37891.1"/>
    </source>
</evidence>
<feature type="domain" description="MYND-type" evidence="5">
    <location>
        <begin position="661"/>
        <end position="700"/>
    </location>
</feature>
<dbReference type="SUPFAM" id="SSF144232">
    <property type="entry name" value="HIT/MYND zinc finger-like"/>
    <property type="match status" value="1"/>
</dbReference>
<proteinExistence type="predicted"/>
<dbReference type="Proteomes" id="UP000076798">
    <property type="component" value="Unassembled WGS sequence"/>
</dbReference>
<keyword evidence="1" id="KW-0479">Metal-binding</keyword>
<dbReference type="GO" id="GO:0008270">
    <property type="term" value="F:zinc ion binding"/>
    <property type="evidence" value="ECO:0007669"/>
    <property type="project" value="UniProtKB-KW"/>
</dbReference>
<evidence type="ECO:0000259" key="5">
    <source>
        <dbReference type="PROSITE" id="PS50865"/>
    </source>
</evidence>
<dbReference type="PROSITE" id="PS01360">
    <property type="entry name" value="ZF_MYND_1"/>
    <property type="match status" value="1"/>
</dbReference>
<evidence type="ECO:0000313" key="7">
    <source>
        <dbReference type="Proteomes" id="UP000076798"/>
    </source>
</evidence>
<dbReference type="OrthoDB" id="2901870at2759"/>